<feature type="compositionally biased region" description="Acidic residues" evidence="1">
    <location>
        <begin position="74"/>
        <end position="92"/>
    </location>
</feature>
<name>A0A6C0C3R5_9ZZZZ</name>
<evidence type="ECO:0000313" key="3">
    <source>
        <dbReference type="EMBL" id="QHS99060.1"/>
    </source>
</evidence>
<keyword evidence="2" id="KW-1133">Transmembrane helix</keyword>
<accession>A0A6C0C3R5</accession>
<keyword evidence="2" id="KW-0812">Transmembrane</keyword>
<keyword evidence="2" id="KW-0472">Membrane</keyword>
<reference evidence="3" key="1">
    <citation type="journal article" date="2020" name="Nature">
        <title>Giant virus diversity and host interactions through global metagenomics.</title>
        <authorList>
            <person name="Schulz F."/>
            <person name="Roux S."/>
            <person name="Paez-Espino D."/>
            <person name="Jungbluth S."/>
            <person name="Walsh D.A."/>
            <person name="Denef V.J."/>
            <person name="McMahon K.D."/>
            <person name="Konstantinidis K.T."/>
            <person name="Eloe-Fadrosh E.A."/>
            <person name="Kyrpides N.C."/>
            <person name="Woyke T."/>
        </authorList>
    </citation>
    <scope>NUCLEOTIDE SEQUENCE</scope>
    <source>
        <strain evidence="3">GVMAG-M-3300020185-33</strain>
    </source>
</reference>
<sequence length="213" mass="24322">MRILLISLGVTCLASVILFLYFRNRIGRMEQKLDLMFQLIQEYEQNKNMRTNVAPNMTTIPIKSEPVDNLISVSDDEEEDYTDSDEVSDDDEEEIDSLNIEASHPIDNVKSISLSGAEIESLCVEHGDDLDEISDMDESDNLEVDNEEIEVEKKDNDVLGEEMDDIHIKNLDDAKPFQEMTVKELKAKAEEKGFNNYKGLRKDKLVELLTSID</sequence>
<dbReference type="AlphaFoldDB" id="A0A6C0C3R5"/>
<organism evidence="3">
    <name type="scientific">viral metagenome</name>
    <dbReference type="NCBI Taxonomy" id="1070528"/>
    <lineage>
        <taxon>unclassified sequences</taxon>
        <taxon>metagenomes</taxon>
        <taxon>organismal metagenomes</taxon>
    </lineage>
</organism>
<proteinExistence type="predicted"/>
<protein>
    <recommendedName>
        <fullName evidence="4">Rho termination factor N-terminal domain-containing protein</fullName>
    </recommendedName>
</protein>
<evidence type="ECO:0000256" key="1">
    <source>
        <dbReference type="SAM" id="MobiDB-lite"/>
    </source>
</evidence>
<feature type="transmembrane region" description="Helical" evidence="2">
    <location>
        <begin position="6"/>
        <end position="22"/>
    </location>
</feature>
<evidence type="ECO:0000256" key="2">
    <source>
        <dbReference type="SAM" id="Phobius"/>
    </source>
</evidence>
<dbReference type="EMBL" id="MN739334">
    <property type="protein sequence ID" value="QHS99060.1"/>
    <property type="molecule type" value="Genomic_DNA"/>
</dbReference>
<feature type="region of interest" description="Disordered" evidence="1">
    <location>
        <begin position="64"/>
        <end position="92"/>
    </location>
</feature>
<evidence type="ECO:0008006" key="4">
    <source>
        <dbReference type="Google" id="ProtNLM"/>
    </source>
</evidence>